<feature type="repeat" description="WD" evidence="3">
    <location>
        <begin position="1339"/>
        <end position="1380"/>
    </location>
</feature>
<reference evidence="6" key="1">
    <citation type="submission" date="2017-06" db="EMBL/GenBank/DDBJ databases">
        <title>Genome analysis of Fimbriiglobus ruber SP5, the first member of the order Planctomycetales with confirmed chitinolytic capability.</title>
        <authorList>
            <person name="Ravin N.V."/>
            <person name="Rakitin A.L."/>
            <person name="Ivanova A.A."/>
            <person name="Beletsky A.V."/>
            <person name="Kulichevskaya I.S."/>
            <person name="Mardanov A.V."/>
            <person name="Dedysh S.N."/>
        </authorList>
    </citation>
    <scope>NUCLEOTIDE SEQUENCE [LARGE SCALE GENOMIC DNA]</scope>
    <source>
        <strain evidence="6">SP5</strain>
    </source>
</reference>
<dbReference type="PROSITE" id="PS50082">
    <property type="entry name" value="WD_REPEATS_2"/>
    <property type="match status" value="11"/>
</dbReference>
<dbReference type="PROSITE" id="PS00678">
    <property type="entry name" value="WD_REPEATS_1"/>
    <property type="match status" value="8"/>
</dbReference>
<dbReference type="InterPro" id="IPR036322">
    <property type="entry name" value="WD40_repeat_dom_sf"/>
</dbReference>
<organism evidence="5 6">
    <name type="scientific">Fimbriiglobus ruber</name>
    <dbReference type="NCBI Taxonomy" id="1908690"/>
    <lineage>
        <taxon>Bacteria</taxon>
        <taxon>Pseudomonadati</taxon>
        <taxon>Planctomycetota</taxon>
        <taxon>Planctomycetia</taxon>
        <taxon>Gemmatales</taxon>
        <taxon>Gemmataceae</taxon>
        <taxon>Fimbriiglobus</taxon>
    </lineage>
</organism>
<feature type="repeat" description="WD" evidence="3">
    <location>
        <begin position="776"/>
        <end position="817"/>
    </location>
</feature>
<name>A0A225DD34_9BACT</name>
<dbReference type="InterPro" id="IPR027417">
    <property type="entry name" value="P-loop_NTPase"/>
</dbReference>
<sequence length="1431" mass="158254">MAEERDRAKQVIEGVRRRYSRRFYLKPVLWEELALQADMSFQEGIDRVLSEERGIDIAVFILWSRLGSQVGPRVLKADGTEYLSGTERELQLMMLARQNSGGKRPALMVYTRRDETSFEERLRGKPTAEKEALVAQKKLVESFITETFQDAERGHNIGAYHSFDRPVTFSQRLRVHLIELLDHLAGEMTETVWDIHKQGPPFLGLKAFQPEHADVFFGREGEVLEARFVLREQAKQGCAFLLLTGSSGSGKSSLARAGILTDIVQHELDDQVVAWRWLVITPAELASDPLLALVRRLAGPDVLPDLRNDVTSLEKLARGLREHPQNTFDFGIQPHFDRLARQNGRVRLLLVIDQLEEIFAAHVMTADDRRALLRVIETFARSGSLWVLATARSDFYHQIQAEPSLARLLENRGPMPVLPPGPDALQRLIEEPARLAGLRFEVSNGVSLAGRILRDAAAHAELLPVVEFVLRELFESRTPDGLLTAAAYDRLGGVDGAVGQKAEETFLGLDAEAQAAFYELLPLLVTLEASGDQSAVRRRCGLALLRATTARQVLTDRLVAGRFLTTDRQDQSPVASLAHETLLRSWPRIATWITTNRDHLRLRARVEQSQQRWLQAGRHDSLLLTTGLPLEEGRQLLADGRHLLGPGVAEYIQSSIDSYEESESRARRLRTRVIGALSTLTILSLLVSGWAWHVQGLAGQARLLAENREQDAVKSRDELTQQVYDNSIAIAEREITNNHDIGKASALLQGETCPENLRGWEWHYLMRLRDGATPPLEGHKTGLWGAEFSPDGSLVATCSIDGTLKLWDANSRDLVHDIDADRLPISHQVLQSFGIPRIPIMCLDFSPDGKTIATGSFSPRLQFNPAKPWEVTLDRDSPGLVRLWNWEREKDVSSFQDQKGIALSLTFRPDGRQVASSSISPDNSFVIFDAKTSEVVKKITGHKSQIHRLRYSRDSSLLASGDTDGFVKLWNASTFNELLSIPAHAAAPVTGLSFSPDGSRLASSGEDGVIRVWEISTGKKLLELEGHAGAALDVRYSPDGKRLASAGFDKTIRLWDAGTGQPKITLRGHRDLIWNIAFSPDGRKIVSASFDGTARIWDATPRGVTNRSGEFMVGGHQERVNCVAVSKNDRLASGSWDKTIKLWDARSGTPGATLEGHHGAIFGLDFSSDGRRLASASWDHTAKVWDCETGRDLLTFSGHTAPVHAVAFSPDGRRVASGAFDGQIKIWDAASGKVLTSCDGFIFPVMAVAFSPDGKRVASGGGDRTLKVWDAETGKLLLSLKTHGASIHGVAFSPDGSRVASASWDHSVRLWDVTPDRRVRVWDATPREGIAHEREIGVLRGHEDRVNSVAFSPDGKRIATASEDKTVRVWDAESGKELAAPRRHRAVVFSVAFPSDGKRLVSASWEKDNGIRAWNIGPNTEGSQKPFVNRP</sequence>
<feature type="repeat" description="WD" evidence="3">
    <location>
        <begin position="1024"/>
        <end position="1065"/>
    </location>
</feature>
<dbReference type="InterPro" id="IPR019775">
    <property type="entry name" value="WD40_repeat_CS"/>
</dbReference>
<dbReference type="PROSITE" id="PS50294">
    <property type="entry name" value="WD_REPEATS_REGION"/>
    <property type="match status" value="11"/>
</dbReference>
<dbReference type="Gene3D" id="3.40.50.300">
    <property type="entry name" value="P-loop containing nucleotide triphosphate hydrolases"/>
    <property type="match status" value="1"/>
</dbReference>
<evidence type="ECO:0000259" key="4">
    <source>
        <dbReference type="Pfam" id="PF20703"/>
    </source>
</evidence>
<feature type="domain" description="Novel STAND NTPase 1" evidence="4">
    <location>
        <begin position="201"/>
        <end position="620"/>
    </location>
</feature>
<feature type="repeat" description="WD" evidence="3">
    <location>
        <begin position="939"/>
        <end position="980"/>
    </location>
</feature>
<protein>
    <submittedName>
        <fullName evidence="5">High-affnity carbon uptake protein Hat/HatR</fullName>
    </submittedName>
</protein>
<feature type="repeat" description="WD" evidence="3">
    <location>
        <begin position="1066"/>
        <end position="1098"/>
    </location>
</feature>
<keyword evidence="1 3" id="KW-0853">WD repeat</keyword>
<feature type="repeat" description="WD" evidence="3">
    <location>
        <begin position="1245"/>
        <end position="1279"/>
    </location>
</feature>
<dbReference type="Proteomes" id="UP000214646">
    <property type="component" value="Unassembled WGS sequence"/>
</dbReference>
<evidence type="ECO:0000256" key="2">
    <source>
        <dbReference type="ARBA" id="ARBA00022737"/>
    </source>
</evidence>
<keyword evidence="6" id="KW-1185">Reference proteome</keyword>
<dbReference type="InterPro" id="IPR050995">
    <property type="entry name" value="WD-F-box_domain-protein"/>
</dbReference>
<dbReference type="Pfam" id="PF00400">
    <property type="entry name" value="WD40"/>
    <property type="match status" value="13"/>
</dbReference>
<dbReference type="PANTHER" id="PTHR14604:SF4">
    <property type="entry name" value="F-BOX DOMAIN-CONTAINING PROTEIN"/>
    <property type="match status" value="1"/>
</dbReference>
<dbReference type="InterPro" id="IPR020472">
    <property type="entry name" value="WD40_PAC1"/>
</dbReference>
<dbReference type="Pfam" id="PF20703">
    <property type="entry name" value="nSTAND1"/>
    <property type="match status" value="1"/>
</dbReference>
<evidence type="ECO:0000313" key="5">
    <source>
        <dbReference type="EMBL" id="OWK37544.1"/>
    </source>
</evidence>
<evidence type="ECO:0000256" key="3">
    <source>
        <dbReference type="PROSITE-ProRule" id="PRU00221"/>
    </source>
</evidence>
<dbReference type="InterPro" id="IPR011044">
    <property type="entry name" value="Quino_amine_DH_bsu"/>
</dbReference>
<dbReference type="CDD" id="cd00200">
    <property type="entry name" value="WD40"/>
    <property type="match status" value="2"/>
</dbReference>
<keyword evidence="2" id="KW-0677">Repeat</keyword>
<dbReference type="SUPFAM" id="SSF52540">
    <property type="entry name" value="P-loop containing nucleoside triphosphate hydrolases"/>
    <property type="match status" value="1"/>
</dbReference>
<dbReference type="PANTHER" id="PTHR14604">
    <property type="entry name" value="WD40 REPEAT PF20"/>
    <property type="match status" value="1"/>
</dbReference>
<accession>A0A225DD34</accession>
<dbReference type="InterPro" id="IPR001680">
    <property type="entry name" value="WD40_rpt"/>
</dbReference>
<gene>
    <name evidence="5" type="ORF">FRUB_06664</name>
</gene>
<feature type="repeat" description="WD" evidence="3">
    <location>
        <begin position="1113"/>
        <end position="1153"/>
    </location>
</feature>
<proteinExistence type="predicted"/>
<dbReference type="SUPFAM" id="SSF50978">
    <property type="entry name" value="WD40 repeat-like"/>
    <property type="match status" value="2"/>
</dbReference>
<dbReference type="SMART" id="SM00320">
    <property type="entry name" value="WD40"/>
    <property type="match status" value="14"/>
</dbReference>
<evidence type="ECO:0000313" key="6">
    <source>
        <dbReference type="Proteomes" id="UP000214646"/>
    </source>
</evidence>
<dbReference type="Gene3D" id="2.130.10.10">
    <property type="entry name" value="YVTN repeat-like/Quinoprotein amine dehydrogenase"/>
    <property type="match status" value="5"/>
</dbReference>
<feature type="repeat" description="WD" evidence="3">
    <location>
        <begin position="1280"/>
        <end position="1321"/>
    </location>
</feature>
<feature type="repeat" description="WD" evidence="3">
    <location>
        <begin position="989"/>
        <end position="1023"/>
    </location>
</feature>
<dbReference type="InterPro" id="IPR049052">
    <property type="entry name" value="nSTAND1"/>
</dbReference>
<comment type="caution">
    <text evidence="5">The sequence shown here is derived from an EMBL/GenBank/DDBJ whole genome shotgun (WGS) entry which is preliminary data.</text>
</comment>
<evidence type="ECO:0000256" key="1">
    <source>
        <dbReference type="ARBA" id="ARBA00022574"/>
    </source>
</evidence>
<dbReference type="EMBL" id="NIDE01000014">
    <property type="protein sequence ID" value="OWK37544.1"/>
    <property type="molecule type" value="Genomic_DNA"/>
</dbReference>
<dbReference type="PRINTS" id="PR00320">
    <property type="entry name" value="GPROTEINBRPT"/>
</dbReference>
<dbReference type="SUPFAM" id="SSF50969">
    <property type="entry name" value="YVTN repeat-like/Quinoprotein amine dehydrogenase"/>
    <property type="match status" value="1"/>
</dbReference>
<feature type="repeat" description="WD" evidence="3">
    <location>
        <begin position="1154"/>
        <end position="1195"/>
    </location>
</feature>
<dbReference type="InterPro" id="IPR015943">
    <property type="entry name" value="WD40/YVTN_repeat-like_dom_sf"/>
</dbReference>
<feature type="repeat" description="WD" evidence="3">
    <location>
        <begin position="1196"/>
        <end position="1237"/>
    </location>
</feature>